<organism evidence="2 3">
    <name type="scientific">Brassica cretica</name>
    <name type="common">Mustard</name>
    <dbReference type="NCBI Taxonomy" id="69181"/>
    <lineage>
        <taxon>Eukaryota</taxon>
        <taxon>Viridiplantae</taxon>
        <taxon>Streptophyta</taxon>
        <taxon>Embryophyta</taxon>
        <taxon>Tracheophyta</taxon>
        <taxon>Spermatophyta</taxon>
        <taxon>Magnoliopsida</taxon>
        <taxon>eudicotyledons</taxon>
        <taxon>Gunneridae</taxon>
        <taxon>Pentapetalae</taxon>
        <taxon>rosids</taxon>
        <taxon>malvids</taxon>
        <taxon>Brassicales</taxon>
        <taxon>Brassicaceae</taxon>
        <taxon>Brassiceae</taxon>
        <taxon>Brassica</taxon>
    </lineage>
</organism>
<proteinExistence type="predicted"/>
<evidence type="ECO:0000256" key="1">
    <source>
        <dbReference type="SAM" id="MobiDB-lite"/>
    </source>
</evidence>
<accession>A0A8S9MXR0</accession>
<evidence type="ECO:0000313" key="3">
    <source>
        <dbReference type="Proteomes" id="UP000712600"/>
    </source>
</evidence>
<dbReference type="AlphaFoldDB" id="A0A8S9MXR0"/>
<comment type="caution">
    <text evidence="2">The sequence shown here is derived from an EMBL/GenBank/DDBJ whole genome shotgun (WGS) entry which is preliminary data.</text>
</comment>
<protein>
    <submittedName>
        <fullName evidence="2">Uncharacterized protein</fullName>
    </submittedName>
</protein>
<gene>
    <name evidence="2" type="ORF">F2Q69_00052492</name>
</gene>
<dbReference type="Proteomes" id="UP000712600">
    <property type="component" value="Unassembled WGS sequence"/>
</dbReference>
<feature type="compositionally biased region" description="Basic and acidic residues" evidence="1">
    <location>
        <begin position="182"/>
        <end position="191"/>
    </location>
</feature>
<reference evidence="2" key="1">
    <citation type="submission" date="2019-12" db="EMBL/GenBank/DDBJ databases">
        <title>Genome sequencing and annotation of Brassica cretica.</title>
        <authorList>
            <person name="Studholme D.J."/>
            <person name="Sarris P."/>
        </authorList>
    </citation>
    <scope>NUCLEOTIDE SEQUENCE</scope>
    <source>
        <strain evidence="2">PFS-109/04</strain>
        <tissue evidence="2">Leaf</tissue>
    </source>
</reference>
<feature type="region of interest" description="Disordered" evidence="1">
    <location>
        <begin position="158"/>
        <end position="191"/>
    </location>
</feature>
<evidence type="ECO:0000313" key="2">
    <source>
        <dbReference type="EMBL" id="KAF3485380.1"/>
    </source>
</evidence>
<dbReference type="EMBL" id="QGKX02002183">
    <property type="protein sequence ID" value="KAF3485380.1"/>
    <property type="molecule type" value="Genomic_DNA"/>
</dbReference>
<name>A0A8S9MXR0_BRACR</name>
<sequence length="191" mass="21211">MYLCSDESLSNFCGLLIMGLSLNKNIYFTQFDQPLLTIGNCNRYDDGRWGFVVDLICCSKLIDGNELLLNPKSGRPGELVNCSFRGDDDARLGLRFFFGFSCLVDGLYLFGRAESNLGPWQICVQMKGPDTQDDKVCSDCGKPWPFGGVTKEEAVEAALNDGEEETDTQATVLSSKKRKNRSQRDSAENVC</sequence>